<keyword evidence="2" id="KW-1185">Reference proteome</keyword>
<dbReference type="AlphaFoldDB" id="A0A1R3KZ96"/>
<gene>
    <name evidence="1" type="ORF">COLO4_03228</name>
</gene>
<accession>A0A1R3KZ96</accession>
<sequence>MATLQGIVPCFTNDSTSHRRVRIYAHRHRLLRDHFITVESKPHRSRCSRRRPSVPSPSGLALYRLNSRPLITDVLMRILRERSALPPISHVPALFFLLKRRFAPEYAFIRQTAIARLLKRDNTRQPAKAVLQTELKISSSWLMRTGRIKSRAYTSARIIFINRTRWTISSP</sequence>
<dbReference type="EMBL" id="AWUE01009373">
    <property type="protein sequence ID" value="OMP12426.1"/>
    <property type="molecule type" value="Genomic_DNA"/>
</dbReference>
<dbReference type="Proteomes" id="UP000187203">
    <property type="component" value="Unassembled WGS sequence"/>
</dbReference>
<protein>
    <submittedName>
        <fullName evidence="1">Uncharacterized protein</fullName>
    </submittedName>
</protein>
<name>A0A1R3KZ96_9ROSI</name>
<organism evidence="1 2">
    <name type="scientific">Corchorus olitorius</name>
    <dbReference type="NCBI Taxonomy" id="93759"/>
    <lineage>
        <taxon>Eukaryota</taxon>
        <taxon>Viridiplantae</taxon>
        <taxon>Streptophyta</taxon>
        <taxon>Embryophyta</taxon>
        <taxon>Tracheophyta</taxon>
        <taxon>Spermatophyta</taxon>
        <taxon>Magnoliopsida</taxon>
        <taxon>eudicotyledons</taxon>
        <taxon>Gunneridae</taxon>
        <taxon>Pentapetalae</taxon>
        <taxon>rosids</taxon>
        <taxon>malvids</taxon>
        <taxon>Malvales</taxon>
        <taxon>Malvaceae</taxon>
        <taxon>Grewioideae</taxon>
        <taxon>Apeibeae</taxon>
        <taxon>Corchorus</taxon>
    </lineage>
</organism>
<evidence type="ECO:0000313" key="1">
    <source>
        <dbReference type="EMBL" id="OMP12426.1"/>
    </source>
</evidence>
<reference evidence="2" key="1">
    <citation type="submission" date="2013-09" db="EMBL/GenBank/DDBJ databases">
        <title>Corchorus olitorius genome sequencing.</title>
        <authorList>
            <person name="Alam M."/>
            <person name="Haque M.S."/>
            <person name="Islam M.S."/>
            <person name="Emdad E.M."/>
            <person name="Islam M.M."/>
            <person name="Ahmed B."/>
            <person name="Halim A."/>
            <person name="Hossen Q.M.M."/>
            <person name="Hossain M.Z."/>
            <person name="Ahmed R."/>
            <person name="Khan M.M."/>
            <person name="Islam R."/>
            <person name="Rashid M.M."/>
            <person name="Khan S.A."/>
            <person name="Rahman M.S."/>
            <person name="Alam M."/>
            <person name="Yahiya A.S."/>
            <person name="Khan M.S."/>
            <person name="Azam M.S."/>
            <person name="Haque T."/>
            <person name="Lashkar M.Z.H."/>
            <person name="Akhand A.I."/>
            <person name="Morshed G."/>
            <person name="Roy S."/>
            <person name="Uddin K.S."/>
            <person name="Rabeya T."/>
            <person name="Hossain A.S."/>
            <person name="Chowdhury A."/>
            <person name="Snigdha A.R."/>
            <person name="Mortoza M.S."/>
            <person name="Matin S.A."/>
            <person name="Hoque S.M.E."/>
            <person name="Islam M.K."/>
            <person name="Roy D.K."/>
            <person name="Haider R."/>
            <person name="Moosa M.M."/>
            <person name="Elias S.M."/>
            <person name="Hasan A.M."/>
            <person name="Jahan S."/>
            <person name="Shafiuddin M."/>
            <person name="Mahmood N."/>
            <person name="Shommy N.S."/>
        </authorList>
    </citation>
    <scope>NUCLEOTIDE SEQUENCE [LARGE SCALE GENOMIC DNA]</scope>
    <source>
        <strain evidence="2">cv. O-4</strain>
    </source>
</reference>
<proteinExistence type="predicted"/>
<comment type="caution">
    <text evidence="1">The sequence shown here is derived from an EMBL/GenBank/DDBJ whole genome shotgun (WGS) entry which is preliminary data.</text>
</comment>
<evidence type="ECO:0000313" key="2">
    <source>
        <dbReference type="Proteomes" id="UP000187203"/>
    </source>
</evidence>